<gene>
    <name evidence="11" type="ORF">IW967_09195</name>
</gene>
<evidence type="ECO:0000313" key="11">
    <source>
        <dbReference type="EMBL" id="MBF8378041.1"/>
    </source>
</evidence>
<dbReference type="Pfam" id="PF01619">
    <property type="entry name" value="Pro_dh"/>
    <property type="match status" value="1"/>
</dbReference>
<evidence type="ECO:0000259" key="10">
    <source>
        <dbReference type="Pfam" id="PF01619"/>
    </source>
</evidence>
<dbReference type="Proteomes" id="UP000642910">
    <property type="component" value="Unassembled WGS sequence"/>
</dbReference>
<keyword evidence="6" id="KW-0274">FAD</keyword>
<organism evidence="11 12">
    <name type="scientific">Alicyclobacillus mali</name>
    <name type="common">ex Roth et al. 2021</name>
    <dbReference type="NCBI Taxonomy" id="1123961"/>
    <lineage>
        <taxon>Bacteria</taxon>
        <taxon>Bacillati</taxon>
        <taxon>Bacillota</taxon>
        <taxon>Bacilli</taxon>
        <taxon>Bacillales</taxon>
        <taxon>Alicyclobacillaceae</taxon>
        <taxon>Alicyclobacillus</taxon>
    </lineage>
</organism>
<evidence type="ECO:0000256" key="4">
    <source>
        <dbReference type="ARBA" id="ARBA00022630"/>
    </source>
</evidence>
<evidence type="ECO:0000256" key="8">
    <source>
        <dbReference type="ARBA" id="ARBA00023062"/>
    </source>
</evidence>
<feature type="domain" description="Proline dehydrogenase" evidence="10">
    <location>
        <begin position="44"/>
        <end position="300"/>
    </location>
</feature>
<dbReference type="EMBL" id="JADPKZ010000040">
    <property type="protein sequence ID" value="MBF8378041.1"/>
    <property type="molecule type" value="Genomic_DNA"/>
</dbReference>
<dbReference type="InterPro" id="IPR002872">
    <property type="entry name" value="Proline_DH_dom"/>
</dbReference>
<comment type="cofactor">
    <cofactor evidence="1">
        <name>FAD</name>
        <dbReference type="ChEBI" id="CHEBI:57692"/>
    </cofactor>
</comment>
<comment type="caution">
    <text evidence="11">The sequence shown here is derived from an EMBL/GenBank/DDBJ whole genome shotgun (WGS) entry which is preliminary data.</text>
</comment>
<keyword evidence="4" id="KW-0285">Flavoprotein</keyword>
<reference evidence="11 12" key="1">
    <citation type="submission" date="2020-11" db="EMBL/GenBank/DDBJ databases">
        <title>Genomic insight of Alicyclobacillus mali FL 18 reveals a new arsenic-resistant strain, with potential in environmental biotechnology.</title>
        <authorList>
            <person name="Fiorentino G."/>
            <person name="Gallo G."/>
            <person name="Aulitto M."/>
        </authorList>
    </citation>
    <scope>NUCLEOTIDE SEQUENCE [LARGE SCALE GENOMIC DNA]</scope>
    <source>
        <strain evidence="11 12">FL 18</strain>
    </source>
</reference>
<dbReference type="RefSeq" id="WP_195867697.1">
    <property type="nucleotide sequence ID" value="NZ_JADPKZ010000040.1"/>
</dbReference>
<dbReference type="PIRSF" id="PIRSF000196">
    <property type="entry name" value="Pro_dehydrog"/>
    <property type="match status" value="1"/>
</dbReference>
<keyword evidence="12" id="KW-1185">Reference proteome</keyword>
<dbReference type="PANTHER" id="PTHR13914:SF0">
    <property type="entry name" value="PROLINE DEHYDROGENASE 1, MITOCHONDRIAL"/>
    <property type="match status" value="1"/>
</dbReference>
<sequence length="307" mass="35586">MEQLMRDTLLWLSRNRRAERWARRFGFRLGAGRFVPGESLDDAVRAVEQLHRRGLAATLDHLGEFVDRAEDARQAADFCVRTLERFADLPYDVYLSVKSTQLGLDIDEGLCMENMRRIVARARDTGRFVRIDMEDFAHNEVTLAIYRKLHAEFGTEHIGTVIQAYLYKSADDIRAIAPLMPNLRLVKGAYKEPPSVAYPEKRDVDENYKKIIELQLQSGGKTAIATHDEAIIAWAKERVRELRIPDEQWEFQMLYGIRPQLQESLAREGYKVRIYVPFGEDWYGYFMRRLAERPANVGFVLKSLVKA</sequence>
<dbReference type="InterPro" id="IPR015659">
    <property type="entry name" value="Proline_oxidase"/>
</dbReference>
<evidence type="ECO:0000256" key="9">
    <source>
        <dbReference type="ARBA" id="ARBA00048779"/>
    </source>
</evidence>
<name>A0ABS0F422_9BACL</name>
<dbReference type="SUPFAM" id="SSF51730">
    <property type="entry name" value="FAD-linked oxidoreductase"/>
    <property type="match status" value="1"/>
</dbReference>
<proteinExistence type="predicted"/>
<dbReference type="Gene3D" id="3.20.20.220">
    <property type="match status" value="1"/>
</dbReference>
<dbReference type="EC" id="1.5.5.2" evidence="3"/>
<evidence type="ECO:0000313" key="12">
    <source>
        <dbReference type="Proteomes" id="UP000642910"/>
    </source>
</evidence>
<evidence type="ECO:0000256" key="7">
    <source>
        <dbReference type="ARBA" id="ARBA00023002"/>
    </source>
</evidence>
<comment type="catalytic activity">
    <reaction evidence="9">
        <text>L-proline + a quinone = (S)-1-pyrroline-5-carboxylate + a quinol + H(+)</text>
        <dbReference type="Rhea" id="RHEA:23784"/>
        <dbReference type="ChEBI" id="CHEBI:15378"/>
        <dbReference type="ChEBI" id="CHEBI:17388"/>
        <dbReference type="ChEBI" id="CHEBI:24646"/>
        <dbReference type="ChEBI" id="CHEBI:60039"/>
        <dbReference type="ChEBI" id="CHEBI:132124"/>
        <dbReference type="EC" id="1.5.5.2"/>
    </reaction>
</comment>
<evidence type="ECO:0000256" key="2">
    <source>
        <dbReference type="ARBA" id="ARBA00004739"/>
    </source>
</evidence>
<dbReference type="InterPro" id="IPR008219">
    <property type="entry name" value="PRODH_bac_arc"/>
</dbReference>
<dbReference type="InterPro" id="IPR029041">
    <property type="entry name" value="FAD-linked_oxidoreductase-like"/>
</dbReference>
<keyword evidence="5" id="KW-0547">Nucleotide-binding</keyword>
<keyword evidence="7" id="KW-0560">Oxidoreductase</keyword>
<keyword evidence="8" id="KW-0642">Proline metabolism</keyword>
<evidence type="ECO:0000256" key="1">
    <source>
        <dbReference type="ARBA" id="ARBA00001974"/>
    </source>
</evidence>
<evidence type="ECO:0000256" key="3">
    <source>
        <dbReference type="ARBA" id="ARBA00012695"/>
    </source>
</evidence>
<accession>A0ABS0F422</accession>
<dbReference type="PANTHER" id="PTHR13914">
    <property type="entry name" value="PROLINE OXIDASE"/>
    <property type="match status" value="1"/>
</dbReference>
<comment type="pathway">
    <text evidence="2">Amino-acid degradation; L-proline degradation into L-glutamate; L-glutamate from L-proline: step 1/2.</text>
</comment>
<protein>
    <recommendedName>
        <fullName evidence="3">proline dehydrogenase</fullName>
        <ecNumber evidence="3">1.5.5.2</ecNumber>
    </recommendedName>
</protein>
<evidence type="ECO:0000256" key="5">
    <source>
        <dbReference type="ARBA" id="ARBA00022741"/>
    </source>
</evidence>
<evidence type="ECO:0000256" key="6">
    <source>
        <dbReference type="ARBA" id="ARBA00022827"/>
    </source>
</evidence>